<dbReference type="EMBL" id="CADCVS010000037">
    <property type="protein sequence ID" value="CAA9472368.1"/>
    <property type="molecule type" value="Genomic_DNA"/>
</dbReference>
<gene>
    <name evidence="2" type="ORF">AVDCRST_MAG30-201</name>
</gene>
<evidence type="ECO:0000256" key="1">
    <source>
        <dbReference type="SAM" id="MobiDB-lite"/>
    </source>
</evidence>
<feature type="non-terminal residue" evidence="2">
    <location>
        <position position="1"/>
    </location>
</feature>
<sequence length="59" mass="6396">DRGHRPALAARLVRGAVGDLDRPPRADPHGHRAVVLEPRVLGGDPRPRADLERVRGHGV</sequence>
<evidence type="ECO:0000313" key="2">
    <source>
        <dbReference type="EMBL" id="CAA9472368.1"/>
    </source>
</evidence>
<feature type="region of interest" description="Disordered" evidence="1">
    <location>
        <begin position="40"/>
        <end position="59"/>
    </location>
</feature>
<feature type="non-terminal residue" evidence="2">
    <location>
        <position position="59"/>
    </location>
</feature>
<name>A0A6J4RFA4_9ACTN</name>
<feature type="compositionally biased region" description="Basic and acidic residues" evidence="1">
    <location>
        <begin position="45"/>
        <end position="59"/>
    </location>
</feature>
<proteinExistence type="predicted"/>
<reference evidence="2" key="1">
    <citation type="submission" date="2020-02" db="EMBL/GenBank/DDBJ databases">
        <authorList>
            <person name="Meier V. D."/>
        </authorList>
    </citation>
    <scope>NUCLEOTIDE SEQUENCE</scope>
    <source>
        <strain evidence="2">AVDCRST_MAG30</strain>
    </source>
</reference>
<protein>
    <submittedName>
        <fullName evidence="2">Uncharacterized protein</fullName>
    </submittedName>
</protein>
<accession>A0A6J4RFA4</accession>
<organism evidence="2">
    <name type="scientific">uncultured Solirubrobacteraceae bacterium</name>
    <dbReference type="NCBI Taxonomy" id="1162706"/>
    <lineage>
        <taxon>Bacteria</taxon>
        <taxon>Bacillati</taxon>
        <taxon>Actinomycetota</taxon>
        <taxon>Thermoleophilia</taxon>
        <taxon>Solirubrobacterales</taxon>
        <taxon>Solirubrobacteraceae</taxon>
        <taxon>environmental samples</taxon>
    </lineage>
</organism>
<dbReference type="AlphaFoldDB" id="A0A6J4RFA4"/>